<evidence type="ECO:0000256" key="2">
    <source>
        <dbReference type="ARBA" id="ARBA00022475"/>
    </source>
</evidence>
<feature type="transmembrane region" description="Helical" evidence="7">
    <location>
        <begin position="362"/>
        <end position="384"/>
    </location>
</feature>
<evidence type="ECO:0000256" key="6">
    <source>
        <dbReference type="ARBA" id="ARBA00038076"/>
    </source>
</evidence>
<accession>A0A955LWA1</accession>
<evidence type="ECO:0000256" key="1">
    <source>
        <dbReference type="ARBA" id="ARBA00004651"/>
    </source>
</evidence>
<proteinExistence type="inferred from homology"/>
<comment type="caution">
    <text evidence="10">The sequence shown here is derived from an EMBL/GenBank/DDBJ whole genome shotgun (WGS) entry which is preliminary data.</text>
</comment>
<sequence length="401" mass="42420">MFSNIRSALTSIWNHKVRSLLTVLGVVIGVSSVTTLVSLGQGLKNDVSSLIQGFGTNVIVVVSGSFDESQGAQINPANIISGDILTLEDIDDIAAMPEIKAVTPISLVGGALKYEEESYAPTFFGVFPNVLEAFEVLELEKGQTFNSRDAGDVIVLAGKVAEGLFGTKDPIGKKVLLGERELEVIGVLGESTSASIFGSEFDNIAAIPFDTATDINDGEVSIMRIVMRASDDADVSAVKEEVTTRILDNHDGEEDFTVLTQDDMLALFNQFLDLSTALVSAIAAISLIVGGIGIMNIMLVTVTERTREIGLRKAVGATKFAIMMQFLTEAIVITFVGGLIGLGVSVAAGLVVASQTPLQPEITLQVVLTAIGISSVIGVIFGLWPALRAANKDPIEALRYE</sequence>
<dbReference type="EMBL" id="JAGQKY010000136">
    <property type="protein sequence ID" value="MCA9397770.1"/>
    <property type="molecule type" value="Genomic_DNA"/>
</dbReference>
<keyword evidence="2" id="KW-1003">Cell membrane</keyword>
<keyword evidence="3 7" id="KW-0812">Transmembrane</keyword>
<dbReference type="GO" id="GO:0005886">
    <property type="term" value="C:plasma membrane"/>
    <property type="evidence" value="ECO:0007669"/>
    <property type="project" value="UniProtKB-SubCell"/>
</dbReference>
<evidence type="ECO:0000259" key="8">
    <source>
        <dbReference type="Pfam" id="PF02687"/>
    </source>
</evidence>
<dbReference type="Pfam" id="PF12704">
    <property type="entry name" value="MacB_PCD"/>
    <property type="match status" value="1"/>
</dbReference>
<dbReference type="PANTHER" id="PTHR30572:SF4">
    <property type="entry name" value="ABC TRANSPORTER PERMEASE YTRF"/>
    <property type="match status" value="1"/>
</dbReference>
<dbReference type="GO" id="GO:0022857">
    <property type="term" value="F:transmembrane transporter activity"/>
    <property type="evidence" value="ECO:0007669"/>
    <property type="project" value="TreeGrafter"/>
</dbReference>
<feature type="transmembrane region" description="Helical" evidence="7">
    <location>
        <begin position="320"/>
        <end position="350"/>
    </location>
</feature>
<dbReference type="Pfam" id="PF02687">
    <property type="entry name" value="FtsX"/>
    <property type="match status" value="1"/>
</dbReference>
<feature type="transmembrane region" description="Helical" evidence="7">
    <location>
        <begin position="20"/>
        <end position="40"/>
    </location>
</feature>
<reference evidence="10" key="1">
    <citation type="submission" date="2020-04" db="EMBL/GenBank/DDBJ databases">
        <authorList>
            <person name="Zhang T."/>
        </authorList>
    </citation>
    <scope>NUCLEOTIDE SEQUENCE</scope>
    <source>
        <strain evidence="10">HKST-UBA02</strain>
    </source>
</reference>
<dbReference type="InterPro" id="IPR025857">
    <property type="entry name" value="MacB_PCD"/>
</dbReference>
<evidence type="ECO:0000313" key="10">
    <source>
        <dbReference type="EMBL" id="MCA9397770.1"/>
    </source>
</evidence>
<protein>
    <submittedName>
        <fullName evidence="10">ABC transporter permease</fullName>
    </submittedName>
</protein>
<name>A0A955LWA1_UNCKA</name>
<dbReference type="AlphaFoldDB" id="A0A955LWA1"/>
<dbReference type="PANTHER" id="PTHR30572">
    <property type="entry name" value="MEMBRANE COMPONENT OF TRANSPORTER-RELATED"/>
    <property type="match status" value="1"/>
</dbReference>
<feature type="domain" description="ABC3 transporter permease C-terminal" evidence="8">
    <location>
        <begin position="281"/>
        <end position="394"/>
    </location>
</feature>
<comment type="subcellular location">
    <subcellularLocation>
        <location evidence="1">Cell membrane</location>
        <topology evidence="1">Multi-pass membrane protein</topology>
    </subcellularLocation>
</comment>
<organism evidence="10 11">
    <name type="scientific">candidate division WWE3 bacterium</name>
    <dbReference type="NCBI Taxonomy" id="2053526"/>
    <lineage>
        <taxon>Bacteria</taxon>
        <taxon>Katanobacteria</taxon>
    </lineage>
</organism>
<gene>
    <name evidence="10" type="ORF">KC573_02985</name>
</gene>
<evidence type="ECO:0000256" key="3">
    <source>
        <dbReference type="ARBA" id="ARBA00022692"/>
    </source>
</evidence>
<dbReference type="InterPro" id="IPR050250">
    <property type="entry name" value="Macrolide_Exporter_MacB"/>
</dbReference>
<dbReference type="InterPro" id="IPR003838">
    <property type="entry name" value="ABC3_permease_C"/>
</dbReference>
<keyword evidence="4 7" id="KW-1133">Transmembrane helix</keyword>
<evidence type="ECO:0000256" key="4">
    <source>
        <dbReference type="ARBA" id="ARBA00022989"/>
    </source>
</evidence>
<keyword evidence="5 7" id="KW-0472">Membrane</keyword>
<feature type="transmembrane region" description="Helical" evidence="7">
    <location>
        <begin position="277"/>
        <end position="299"/>
    </location>
</feature>
<evidence type="ECO:0000313" key="11">
    <source>
        <dbReference type="Proteomes" id="UP000699691"/>
    </source>
</evidence>
<evidence type="ECO:0000256" key="5">
    <source>
        <dbReference type="ARBA" id="ARBA00023136"/>
    </source>
</evidence>
<reference evidence="10" key="2">
    <citation type="journal article" date="2021" name="Microbiome">
        <title>Successional dynamics and alternative stable states in a saline activated sludge microbial community over 9 years.</title>
        <authorList>
            <person name="Wang Y."/>
            <person name="Ye J."/>
            <person name="Ju F."/>
            <person name="Liu L."/>
            <person name="Boyd J.A."/>
            <person name="Deng Y."/>
            <person name="Parks D.H."/>
            <person name="Jiang X."/>
            <person name="Yin X."/>
            <person name="Woodcroft B.J."/>
            <person name="Tyson G.W."/>
            <person name="Hugenholtz P."/>
            <person name="Polz M.F."/>
            <person name="Zhang T."/>
        </authorList>
    </citation>
    <scope>NUCLEOTIDE SEQUENCE</scope>
    <source>
        <strain evidence="10">HKST-UBA02</strain>
    </source>
</reference>
<feature type="domain" description="MacB-like periplasmic core" evidence="9">
    <location>
        <begin position="19"/>
        <end position="244"/>
    </location>
</feature>
<dbReference type="Proteomes" id="UP000699691">
    <property type="component" value="Unassembled WGS sequence"/>
</dbReference>
<evidence type="ECO:0000256" key="7">
    <source>
        <dbReference type="SAM" id="Phobius"/>
    </source>
</evidence>
<evidence type="ECO:0000259" key="9">
    <source>
        <dbReference type="Pfam" id="PF12704"/>
    </source>
</evidence>
<comment type="similarity">
    <text evidence="6">Belongs to the ABC-4 integral membrane protein family.</text>
</comment>